<dbReference type="EMBL" id="NMWU01000029">
    <property type="protein sequence ID" value="PLS30523.1"/>
    <property type="molecule type" value="Genomic_DNA"/>
</dbReference>
<keyword evidence="3" id="KW-0159">Chromosome partition</keyword>
<evidence type="ECO:0000313" key="5">
    <source>
        <dbReference type="EMBL" id="PLS30523.1"/>
    </source>
</evidence>
<organism evidence="5 6">
    <name type="scientific">Bifidobacterium margollesii</name>
    <dbReference type="NCBI Taxonomy" id="2020964"/>
    <lineage>
        <taxon>Bacteria</taxon>
        <taxon>Bacillati</taxon>
        <taxon>Actinomycetota</taxon>
        <taxon>Actinomycetes</taxon>
        <taxon>Bifidobacteriales</taxon>
        <taxon>Bifidobacteriaceae</taxon>
        <taxon>Bifidobacterium</taxon>
    </lineage>
</organism>
<dbReference type="InterPro" id="IPR005234">
    <property type="entry name" value="ScpB_csome_segregation"/>
</dbReference>
<proteinExistence type="predicted"/>
<name>A0A2N5J8H9_9BIFI</name>
<evidence type="ECO:0000256" key="1">
    <source>
        <dbReference type="ARBA" id="ARBA00022490"/>
    </source>
</evidence>
<accession>A0A2N5J8H9</accession>
<keyword evidence="4" id="KW-0131">Cell cycle</keyword>
<dbReference type="PANTHER" id="PTHR34298">
    <property type="entry name" value="SEGREGATION AND CONDENSATION PROTEIN B"/>
    <property type="match status" value="1"/>
</dbReference>
<evidence type="ECO:0000256" key="3">
    <source>
        <dbReference type="ARBA" id="ARBA00022829"/>
    </source>
</evidence>
<keyword evidence="1" id="KW-0963">Cytoplasm</keyword>
<dbReference type="AlphaFoldDB" id="A0A2N5J8H9"/>
<protein>
    <submittedName>
        <fullName evidence="5">SMC-Scp complex subunit ScpB</fullName>
    </submittedName>
</protein>
<dbReference type="RefSeq" id="WP_101617418.1">
    <property type="nucleotide sequence ID" value="NZ_NMWU01000029.1"/>
</dbReference>
<dbReference type="NCBIfam" id="TIGR00281">
    <property type="entry name" value="SMC-Scp complex subunit ScpB"/>
    <property type="match status" value="1"/>
</dbReference>
<evidence type="ECO:0000256" key="4">
    <source>
        <dbReference type="ARBA" id="ARBA00023306"/>
    </source>
</evidence>
<dbReference type="Pfam" id="PF04079">
    <property type="entry name" value="SMC_ScpB"/>
    <property type="match status" value="1"/>
</dbReference>
<dbReference type="GO" id="GO:0051304">
    <property type="term" value="P:chromosome separation"/>
    <property type="evidence" value="ECO:0007669"/>
    <property type="project" value="InterPro"/>
</dbReference>
<dbReference type="PANTHER" id="PTHR34298:SF2">
    <property type="entry name" value="SEGREGATION AND CONDENSATION PROTEIN B"/>
    <property type="match status" value="1"/>
</dbReference>
<dbReference type="InterPro" id="IPR036388">
    <property type="entry name" value="WH-like_DNA-bd_sf"/>
</dbReference>
<evidence type="ECO:0000256" key="2">
    <source>
        <dbReference type="ARBA" id="ARBA00022618"/>
    </source>
</evidence>
<evidence type="ECO:0000313" key="6">
    <source>
        <dbReference type="Proteomes" id="UP000235050"/>
    </source>
</evidence>
<keyword evidence="2" id="KW-0132">Cell division</keyword>
<gene>
    <name evidence="5" type="ORF">Uis1B_1668</name>
</gene>
<comment type="caution">
    <text evidence="5">The sequence shown here is derived from an EMBL/GenBank/DDBJ whole genome shotgun (WGS) entry which is preliminary data.</text>
</comment>
<dbReference type="Proteomes" id="UP000235050">
    <property type="component" value="Unassembled WGS sequence"/>
</dbReference>
<sequence length="203" mass="21769">MADFDVDDFPGGLAACLEAVLIAADRPLQAQDLARMLGVESDRVMHALESLQADYDGDDDGAASACPVRAPRGFELRRTVRGWRFASRAVFDPVVRAFTADGQSARLSQAALETLAIVAYQQPVTRSRLTAIRGVNSDGVVRSLLLRGLVCERGEDEETGAALLITSDLFLEYMGLDDLDQLPSLAPFLPESADDVTGSAPDV</sequence>
<dbReference type="InterPro" id="IPR036390">
    <property type="entry name" value="WH_DNA-bd_sf"/>
</dbReference>
<reference evidence="5 6" key="1">
    <citation type="submission" date="2017-07" db="EMBL/GenBank/DDBJ databases">
        <title>Bifidobacterium novel species.</title>
        <authorList>
            <person name="Lugli G.A."/>
            <person name="Milani C."/>
            <person name="Duranti S."/>
            <person name="Mangifesta M."/>
        </authorList>
    </citation>
    <scope>NUCLEOTIDE SEQUENCE [LARGE SCALE GENOMIC DNA]</scope>
    <source>
        <strain evidence="6">Uis1B</strain>
    </source>
</reference>
<dbReference type="OrthoDB" id="9806226at2"/>
<dbReference type="Gene3D" id="1.10.10.10">
    <property type="entry name" value="Winged helix-like DNA-binding domain superfamily/Winged helix DNA-binding domain"/>
    <property type="match status" value="2"/>
</dbReference>
<dbReference type="GO" id="GO:0051301">
    <property type="term" value="P:cell division"/>
    <property type="evidence" value="ECO:0007669"/>
    <property type="project" value="UniProtKB-KW"/>
</dbReference>
<keyword evidence="6" id="KW-1185">Reference proteome</keyword>
<dbReference type="SUPFAM" id="SSF46785">
    <property type="entry name" value="Winged helix' DNA-binding domain"/>
    <property type="match status" value="2"/>
</dbReference>
<dbReference type="PIRSF" id="PIRSF019345">
    <property type="entry name" value="ScpB"/>
    <property type="match status" value="1"/>
</dbReference>